<evidence type="ECO:0000313" key="1">
    <source>
        <dbReference type="EMBL" id="OCQ21193.1"/>
    </source>
</evidence>
<accession>A0A1C0TQX0</accession>
<protein>
    <submittedName>
        <fullName evidence="1">Uncharacterized protein</fullName>
    </submittedName>
</protein>
<comment type="caution">
    <text evidence="1">The sequence shown here is derived from an EMBL/GenBank/DDBJ whole genome shotgun (WGS) entry which is preliminary data.</text>
</comment>
<dbReference type="RefSeq" id="WP_065790562.1">
    <property type="nucleotide sequence ID" value="NZ_MAUJ01000003.1"/>
</dbReference>
<sequence>MIGNYHIEIKDKVYTSCNGTGRDTTHSYSIEIRSEEPGKYQVVFKNGFHNFLNSCSGIGELANMLPNCTKQLSEFLVIEEPDIGLILAKNTLFNDALLLILEELAKYSGEPAETLFDLIQSQLLRDLNIISLRDSQGLSMPVGEHLIFESTNRESKLQVKQEASLKTVEMIDIKRFVGEVEDSNYDELKRECWQAHLSEKRYSNTGLNYTKYCLDEADNLTRFELVYQSFSSKQDKRLSRLIERIK</sequence>
<proteinExistence type="predicted"/>
<dbReference type="EMBL" id="MAUJ01000003">
    <property type="protein sequence ID" value="OCQ21193.1"/>
    <property type="molecule type" value="Genomic_DNA"/>
</dbReference>
<reference evidence="2" key="1">
    <citation type="submission" date="2016-07" db="EMBL/GenBank/DDBJ databases">
        <authorList>
            <person name="Florea S."/>
            <person name="Webb J.S."/>
            <person name="Jaromczyk J."/>
            <person name="Schardl C.L."/>
        </authorList>
    </citation>
    <scope>NUCLEOTIDE SEQUENCE [LARGE SCALE GENOMIC DNA]</scope>
    <source>
        <strain evidence="2">IPB1</strain>
    </source>
</reference>
<dbReference type="Proteomes" id="UP000093366">
    <property type="component" value="Unassembled WGS sequence"/>
</dbReference>
<name>A0A1C0TQX0_9GAMM</name>
<dbReference type="OrthoDB" id="6314733at2"/>
<gene>
    <name evidence="1" type="ORF">A7985_11210</name>
</gene>
<evidence type="ECO:0000313" key="2">
    <source>
        <dbReference type="Proteomes" id="UP000093366"/>
    </source>
</evidence>
<dbReference type="AlphaFoldDB" id="A0A1C0TQX0"/>
<organism evidence="1 2">
    <name type="scientific">Pseudoalteromonas luteoviolacea</name>
    <dbReference type="NCBI Taxonomy" id="43657"/>
    <lineage>
        <taxon>Bacteria</taxon>
        <taxon>Pseudomonadati</taxon>
        <taxon>Pseudomonadota</taxon>
        <taxon>Gammaproteobacteria</taxon>
        <taxon>Alteromonadales</taxon>
        <taxon>Pseudoalteromonadaceae</taxon>
        <taxon>Pseudoalteromonas</taxon>
    </lineage>
</organism>